<proteinExistence type="predicted"/>
<keyword evidence="1" id="KW-0547">Nucleotide-binding</keyword>
<dbReference type="InterPro" id="IPR045851">
    <property type="entry name" value="AMP-bd_C_sf"/>
</dbReference>
<dbReference type="InterPro" id="IPR000873">
    <property type="entry name" value="AMP-dep_synth/lig_dom"/>
</dbReference>
<dbReference type="PROSITE" id="PS00455">
    <property type="entry name" value="AMP_BINDING"/>
    <property type="match status" value="1"/>
</dbReference>
<evidence type="ECO:0000259" key="4">
    <source>
        <dbReference type="Pfam" id="PF00501"/>
    </source>
</evidence>
<dbReference type="GO" id="GO:0005783">
    <property type="term" value="C:endoplasmic reticulum"/>
    <property type="evidence" value="ECO:0007669"/>
    <property type="project" value="TreeGrafter"/>
</dbReference>
<dbReference type="InterPro" id="IPR020845">
    <property type="entry name" value="AMP-binding_CS"/>
</dbReference>
<gene>
    <name evidence="5" type="ORF">METZ01_LOCUS74760</name>
</gene>
<organism evidence="5">
    <name type="scientific">marine metagenome</name>
    <dbReference type="NCBI Taxonomy" id="408172"/>
    <lineage>
        <taxon>unclassified sequences</taxon>
        <taxon>metagenomes</taxon>
        <taxon>ecological metagenomes</taxon>
    </lineage>
</organism>
<evidence type="ECO:0000256" key="3">
    <source>
        <dbReference type="ARBA" id="ARBA00024484"/>
    </source>
</evidence>
<dbReference type="InterPro" id="IPR042099">
    <property type="entry name" value="ANL_N_sf"/>
</dbReference>
<dbReference type="Pfam" id="PF23562">
    <property type="entry name" value="AMP-binding_C_3"/>
    <property type="match status" value="1"/>
</dbReference>
<evidence type="ECO:0000313" key="5">
    <source>
        <dbReference type="EMBL" id="SVA21906.1"/>
    </source>
</evidence>
<dbReference type="EMBL" id="UINC01005529">
    <property type="protein sequence ID" value="SVA21906.1"/>
    <property type="molecule type" value="Genomic_DNA"/>
</dbReference>
<feature type="domain" description="AMP-dependent synthetase/ligase" evidence="4">
    <location>
        <begin position="19"/>
        <end position="421"/>
    </location>
</feature>
<evidence type="ECO:0000256" key="2">
    <source>
        <dbReference type="ARBA" id="ARBA00022840"/>
    </source>
</evidence>
<dbReference type="CDD" id="cd05907">
    <property type="entry name" value="VL_LC_FACS_like"/>
    <property type="match status" value="1"/>
</dbReference>
<dbReference type="AlphaFoldDB" id="A0A381U0Y6"/>
<sequence>MAELPFHVSGRYPKPVLVRRCVGDTTVDRSSRELFDEVRDLSLGLQGLGVGGGDRVAILSDSRPEWTITDLAILTAGAVTVPVYASLPAGQVGYILGHSGARVVVVADESQVAKVRQEWPRLPALEKIVRMDAGEGGRDNELTLTDVTGQGHQRLITEDGLGREYKERAQAIQPDSLATIIYTSGTTGQPKGVMLSHHNFVANFTDLDKVVSVTEDDSALSFLPLSHVFERMVLYLYLYKGATIAFAEAFETLGRDMQRVRPTIMTGVPRAYEKIRARIVEGVAAASRFRQGLFAWALGVGHAAATARLAGRESDALTRMQWPLADRWVLSKIRARTGGRLRFVCSGGAPLGRDVAEFLFAIGLPVLEGYGLTETSPALTATPLDRPKLGSVGPALASVELRVADDGEVLARGPNVMVGYYEDPAATAATIRDGWFYTGDIGRIDKDGYLSITDRKKELIVTAAGKNVAPQPIEALLKRDPVVAEAMLIGDRRPFISALLVPDFQILVQRASADATGARLEELVSREDIRALFVPIVEQANSELANFEQIKAFVLLPTEFSVDGGELTPTLKVKRRVVEERWQDAIATLYAKRTARDD</sequence>
<dbReference type="Pfam" id="PF00501">
    <property type="entry name" value="AMP-binding"/>
    <property type="match status" value="1"/>
</dbReference>
<dbReference type="GO" id="GO:0016020">
    <property type="term" value="C:membrane"/>
    <property type="evidence" value="ECO:0007669"/>
    <property type="project" value="TreeGrafter"/>
</dbReference>
<dbReference type="SUPFAM" id="SSF56801">
    <property type="entry name" value="Acetyl-CoA synthetase-like"/>
    <property type="match status" value="1"/>
</dbReference>
<protein>
    <recommendedName>
        <fullName evidence="4">AMP-dependent synthetase/ligase domain-containing protein</fullName>
    </recommendedName>
</protein>
<comment type="catalytic activity">
    <reaction evidence="3">
        <text>a long-chain fatty acid + ATP + CoA = a long-chain fatty acyl-CoA + AMP + diphosphate</text>
        <dbReference type="Rhea" id="RHEA:15421"/>
        <dbReference type="ChEBI" id="CHEBI:30616"/>
        <dbReference type="ChEBI" id="CHEBI:33019"/>
        <dbReference type="ChEBI" id="CHEBI:57287"/>
        <dbReference type="ChEBI" id="CHEBI:57560"/>
        <dbReference type="ChEBI" id="CHEBI:83139"/>
        <dbReference type="ChEBI" id="CHEBI:456215"/>
        <dbReference type="EC" id="6.2.1.3"/>
    </reaction>
    <physiologicalReaction direction="left-to-right" evidence="3">
        <dbReference type="Rhea" id="RHEA:15422"/>
    </physiologicalReaction>
</comment>
<dbReference type="PANTHER" id="PTHR43272:SF33">
    <property type="entry name" value="AMP-BINDING DOMAIN-CONTAINING PROTEIN-RELATED"/>
    <property type="match status" value="1"/>
</dbReference>
<keyword evidence="2" id="KW-0067">ATP-binding</keyword>
<reference evidence="5" key="1">
    <citation type="submission" date="2018-05" db="EMBL/GenBank/DDBJ databases">
        <authorList>
            <person name="Lanie J.A."/>
            <person name="Ng W.-L."/>
            <person name="Kazmierczak K.M."/>
            <person name="Andrzejewski T.M."/>
            <person name="Davidsen T.M."/>
            <person name="Wayne K.J."/>
            <person name="Tettelin H."/>
            <person name="Glass J.I."/>
            <person name="Rusch D."/>
            <person name="Podicherti R."/>
            <person name="Tsui H.-C.T."/>
            <person name="Winkler M.E."/>
        </authorList>
    </citation>
    <scope>NUCLEOTIDE SEQUENCE</scope>
</reference>
<dbReference type="Gene3D" id="3.40.50.12780">
    <property type="entry name" value="N-terminal domain of ligase-like"/>
    <property type="match status" value="1"/>
</dbReference>
<evidence type="ECO:0000256" key="1">
    <source>
        <dbReference type="ARBA" id="ARBA00022741"/>
    </source>
</evidence>
<dbReference type="Gene3D" id="3.30.300.30">
    <property type="match status" value="1"/>
</dbReference>
<name>A0A381U0Y6_9ZZZZ</name>
<dbReference type="PANTHER" id="PTHR43272">
    <property type="entry name" value="LONG-CHAIN-FATTY-ACID--COA LIGASE"/>
    <property type="match status" value="1"/>
</dbReference>
<accession>A0A381U0Y6</accession>
<dbReference type="GO" id="GO:0004467">
    <property type="term" value="F:long-chain fatty acid-CoA ligase activity"/>
    <property type="evidence" value="ECO:0007669"/>
    <property type="project" value="UniProtKB-EC"/>
</dbReference>
<dbReference type="GO" id="GO:0005524">
    <property type="term" value="F:ATP binding"/>
    <property type="evidence" value="ECO:0007669"/>
    <property type="project" value="UniProtKB-KW"/>
</dbReference>